<sequence>MEKKMAIGGKLPEAPTDIRKTVHPDYPECRLLFKELLAEGLSVGRIVKEAGISIELAKKCAEDLGVSLVKAAPPKLTLSADATKPPALKVSSIVKPASPSIMSPITPTASTSTSTIKKPLKAKPWRCPNFPRCEKVYTSKQGLEYHVESGTCLGNKASPEREKVSVYFCPYGCGKEYDKKASYDYHVKQGKCDAKPGSAAPAVEQKLYLCKMPGCSNRFETMTGLTHHLNTAHGAMGLELARAMGS</sequence>
<dbReference type="PROSITE" id="PS00028">
    <property type="entry name" value="ZINC_FINGER_C2H2_1"/>
    <property type="match status" value="1"/>
</dbReference>
<reference evidence="2" key="1">
    <citation type="submission" date="2016-04" db="EMBL/GenBank/DDBJ databases">
        <authorList>
            <person name="Nguyen H.D."/>
            <person name="Samba Siva P."/>
            <person name="Cullis J."/>
            <person name="Levesque C.A."/>
            <person name="Hambleton S."/>
        </authorList>
    </citation>
    <scope>NUCLEOTIDE SEQUENCE</scope>
    <source>
        <strain evidence="2">DAOMC 236422</strain>
    </source>
</reference>
<dbReference type="InterPro" id="IPR036236">
    <property type="entry name" value="Znf_C2H2_sf"/>
</dbReference>
<comment type="caution">
    <text evidence="2">The sequence shown here is derived from an EMBL/GenBank/DDBJ whole genome shotgun (WGS) entry which is preliminary data.</text>
</comment>
<dbReference type="Proteomes" id="UP000078113">
    <property type="component" value="Unassembled WGS sequence"/>
</dbReference>
<gene>
    <name evidence="2" type="ORF">A4X09_0g2320</name>
</gene>
<evidence type="ECO:0000259" key="1">
    <source>
        <dbReference type="PROSITE" id="PS00028"/>
    </source>
</evidence>
<dbReference type="InterPro" id="IPR013087">
    <property type="entry name" value="Znf_C2H2_type"/>
</dbReference>
<feature type="domain" description="C2H2-type" evidence="1">
    <location>
        <begin position="210"/>
        <end position="233"/>
    </location>
</feature>
<organism evidence="2 3">
    <name type="scientific">Tilletia walkeri</name>
    <dbReference type="NCBI Taxonomy" id="117179"/>
    <lineage>
        <taxon>Eukaryota</taxon>
        <taxon>Fungi</taxon>
        <taxon>Dikarya</taxon>
        <taxon>Basidiomycota</taxon>
        <taxon>Ustilaginomycotina</taxon>
        <taxon>Exobasidiomycetes</taxon>
        <taxon>Tilletiales</taxon>
        <taxon>Tilletiaceae</taxon>
        <taxon>Tilletia</taxon>
    </lineage>
</organism>
<evidence type="ECO:0000313" key="3">
    <source>
        <dbReference type="Proteomes" id="UP000078113"/>
    </source>
</evidence>
<keyword evidence="3" id="KW-1185">Reference proteome</keyword>
<accession>A0A8X7NDJ0</accession>
<protein>
    <recommendedName>
        <fullName evidence="1">C2H2-type domain-containing protein</fullName>
    </recommendedName>
</protein>
<dbReference type="SUPFAM" id="SSF57667">
    <property type="entry name" value="beta-beta-alpha zinc fingers"/>
    <property type="match status" value="1"/>
</dbReference>
<dbReference type="EMBL" id="LWDG02000067">
    <property type="protein sequence ID" value="KAE8270021.1"/>
    <property type="molecule type" value="Genomic_DNA"/>
</dbReference>
<dbReference type="Gene3D" id="3.30.160.60">
    <property type="entry name" value="Classic Zinc Finger"/>
    <property type="match status" value="1"/>
</dbReference>
<proteinExistence type="predicted"/>
<dbReference type="AlphaFoldDB" id="A0A8X7NDJ0"/>
<reference evidence="2" key="2">
    <citation type="journal article" date="2019" name="IMA Fungus">
        <title>Genome sequencing and comparison of five Tilletia species to identify candidate genes for the detection of regulated species infecting wheat.</title>
        <authorList>
            <person name="Nguyen H.D.T."/>
            <person name="Sultana T."/>
            <person name="Kesanakurti P."/>
            <person name="Hambleton S."/>
        </authorList>
    </citation>
    <scope>NUCLEOTIDE SEQUENCE</scope>
    <source>
        <strain evidence="2">DAOMC 236422</strain>
    </source>
</reference>
<evidence type="ECO:0000313" key="2">
    <source>
        <dbReference type="EMBL" id="KAE8270021.1"/>
    </source>
</evidence>
<name>A0A8X7NDJ0_9BASI</name>